<dbReference type="PIRSF" id="PIRSF000538">
    <property type="entry name" value="GlpK"/>
    <property type="match status" value="1"/>
</dbReference>
<comment type="caution">
    <text evidence="6">The sequence shown here is derived from an EMBL/GenBank/DDBJ whole genome shotgun (WGS) entry which is preliminary data.</text>
</comment>
<evidence type="ECO:0000313" key="6">
    <source>
        <dbReference type="EMBL" id="MFC4302192.1"/>
    </source>
</evidence>
<organism evidence="6 7">
    <name type="scientific">Cohnella boryungensis</name>
    <dbReference type="NCBI Taxonomy" id="768479"/>
    <lineage>
        <taxon>Bacteria</taxon>
        <taxon>Bacillati</taxon>
        <taxon>Bacillota</taxon>
        <taxon>Bacilli</taxon>
        <taxon>Bacillales</taxon>
        <taxon>Paenibacillaceae</taxon>
        <taxon>Cohnella</taxon>
    </lineage>
</organism>
<evidence type="ECO:0000259" key="5">
    <source>
        <dbReference type="Pfam" id="PF02782"/>
    </source>
</evidence>
<keyword evidence="2 6" id="KW-0808">Transferase</keyword>
<dbReference type="RefSeq" id="WP_204600923.1">
    <property type="nucleotide sequence ID" value="NZ_JBHSED010000003.1"/>
</dbReference>
<keyword evidence="3 6" id="KW-0418">Kinase</keyword>
<dbReference type="InterPro" id="IPR018484">
    <property type="entry name" value="FGGY_N"/>
</dbReference>
<dbReference type="PANTHER" id="PTHR43095:SF5">
    <property type="entry name" value="XYLULOSE KINASE"/>
    <property type="match status" value="1"/>
</dbReference>
<dbReference type="InterPro" id="IPR000577">
    <property type="entry name" value="Carb_kinase_FGGY"/>
</dbReference>
<evidence type="ECO:0000313" key="7">
    <source>
        <dbReference type="Proteomes" id="UP001595755"/>
    </source>
</evidence>
<sequence length="500" mass="54105">MRYIASFDIGTTNVKGMLVTADAGIFLETNIELKVLRHGDYVEQEPEQWYDAIKQIAASWFKVGIKSKDIGVLTFSGQMQDCIPVGDGLEPLRPAILYADGRGTEQSARMIAELGEDDIHALTENHMDGTLTFPKILWLKEYEEETFRATKSFLVSSKDYVVARLTGVCATDPTSAATTGCMDGRTREWVRPWLERYGVEPDKMPEIRASDSVVGTVHAGGAAATGFAEGTPVLCGIGDAGAATLGAGVYEDGDVYAYVGTTGWVASATSGYIDVRSGAFNLAYVEDGRQIAIAPLSNAGNAHQWAVSAFGGGRSGNLMSYQQFDEAVSRTDRGSDDVLFLPYLNGERCPVQDVNASGCFIGLKPTTTKERMGTAVLEGVAYSMRQVLDLVAERQPGARLRVTLIGGGAKSKAWCRIMADVLGCELVVPKDSQYLPSLGAAALGFRLAGWGSDYAAICRAFKGLGIAETYVPDESLRERYDRQYERFKRIYPAVAPLFAE</sequence>
<dbReference type="InterPro" id="IPR043129">
    <property type="entry name" value="ATPase_NBD"/>
</dbReference>
<proteinExistence type="inferred from homology"/>
<dbReference type="SUPFAM" id="SSF53067">
    <property type="entry name" value="Actin-like ATPase domain"/>
    <property type="match status" value="2"/>
</dbReference>
<dbReference type="Proteomes" id="UP001595755">
    <property type="component" value="Unassembled WGS sequence"/>
</dbReference>
<dbReference type="CDD" id="cd07805">
    <property type="entry name" value="ASKHA_NBD_FGGY_CvXK-like"/>
    <property type="match status" value="1"/>
</dbReference>
<evidence type="ECO:0000256" key="1">
    <source>
        <dbReference type="ARBA" id="ARBA00009156"/>
    </source>
</evidence>
<dbReference type="Gene3D" id="3.30.420.40">
    <property type="match status" value="2"/>
</dbReference>
<evidence type="ECO:0000256" key="3">
    <source>
        <dbReference type="ARBA" id="ARBA00022777"/>
    </source>
</evidence>
<feature type="domain" description="Carbohydrate kinase FGGY N-terminal" evidence="4">
    <location>
        <begin position="3"/>
        <end position="246"/>
    </location>
</feature>
<gene>
    <name evidence="6" type="ORF">ACFO1S_01910</name>
</gene>
<dbReference type="EC" id="2.7.1.-" evidence="6"/>
<evidence type="ECO:0000256" key="2">
    <source>
        <dbReference type="ARBA" id="ARBA00022679"/>
    </source>
</evidence>
<dbReference type="EMBL" id="JBHSED010000003">
    <property type="protein sequence ID" value="MFC4302192.1"/>
    <property type="molecule type" value="Genomic_DNA"/>
</dbReference>
<evidence type="ECO:0000259" key="4">
    <source>
        <dbReference type="Pfam" id="PF00370"/>
    </source>
</evidence>
<accession>A0ABV8S5D7</accession>
<dbReference type="PANTHER" id="PTHR43095">
    <property type="entry name" value="SUGAR KINASE"/>
    <property type="match status" value="1"/>
</dbReference>
<feature type="domain" description="Carbohydrate kinase FGGY C-terminal" evidence="5">
    <location>
        <begin position="294"/>
        <end position="446"/>
    </location>
</feature>
<reference evidence="7" key="1">
    <citation type="journal article" date="2019" name="Int. J. Syst. Evol. Microbiol.">
        <title>The Global Catalogue of Microorganisms (GCM) 10K type strain sequencing project: providing services to taxonomists for standard genome sequencing and annotation.</title>
        <authorList>
            <consortium name="The Broad Institute Genomics Platform"/>
            <consortium name="The Broad Institute Genome Sequencing Center for Infectious Disease"/>
            <person name="Wu L."/>
            <person name="Ma J."/>
        </authorList>
    </citation>
    <scope>NUCLEOTIDE SEQUENCE [LARGE SCALE GENOMIC DNA]</scope>
    <source>
        <strain evidence="7">CGMCC 4.1641</strain>
    </source>
</reference>
<dbReference type="InterPro" id="IPR050406">
    <property type="entry name" value="FGGY_Carb_Kinase"/>
</dbReference>
<comment type="similarity">
    <text evidence="1">Belongs to the FGGY kinase family.</text>
</comment>
<protein>
    <submittedName>
        <fullName evidence="6">FGGY-family carbohydrate kinase</fullName>
        <ecNumber evidence="6">2.7.1.-</ecNumber>
    </submittedName>
</protein>
<dbReference type="GO" id="GO:0016301">
    <property type="term" value="F:kinase activity"/>
    <property type="evidence" value="ECO:0007669"/>
    <property type="project" value="UniProtKB-KW"/>
</dbReference>
<dbReference type="InterPro" id="IPR018485">
    <property type="entry name" value="FGGY_C"/>
</dbReference>
<name>A0ABV8S5D7_9BACL</name>
<dbReference type="Pfam" id="PF00370">
    <property type="entry name" value="FGGY_N"/>
    <property type="match status" value="1"/>
</dbReference>
<keyword evidence="7" id="KW-1185">Reference proteome</keyword>
<dbReference type="Pfam" id="PF02782">
    <property type="entry name" value="FGGY_C"/>
    <property type="match status" value="1"/>
</dbReference>